<dbReference type="RefSeq" id="WP_160776395.1">
    <property type="nucleotide sequence ID" value="NZ_WUMV01000007.1"/>
</dbReference>
<reference evidence="1 2" key="1">
    <citation type="submission" date="2019-12" db="EMBL/GenBank/DDBJ databases">
        <authorList>
            <person name="Li M."/>
        </authorList>
    </citation>
    <scope>NUCLEOTIDE SEQUENCE [LARGE SCALE GENOMIC DNA]</scope>
    <source>
        <strain evidence="1 2">GBMRC 2046</strain>
    </source>
</reference>
<proteinExistence type="predicted"/>
<evidence type="ECO:0000313" key="1">
    <source>
        <dbReference type="EMBL" id="MXN66140.1"/>
    </source>
</evidence>
<keyword evidence="1" id="KW-0378">Hydrolase</keyword>
<dbReference type="Pfam" id="PF13483">
    <property type="entry name" value="Lactamase_B_3"/>
    <property type="match status" value="1"/>
</dbReference>
<sequence>MLRLLTSTIRHAIATLFLAPLLVIPASAVCQLVADAPLDRLPVVKAALAPDEVRITYLGHSTFEIETPKGIRIATDYSGAYKPVMIPHVVTMNGAHGTHFTFNPDSEIEHVLLGWNPEGGPMDHDKTIEDVRIRNIQTNTRGWDGETNLLGNSIFVFEVADLCIAHLGHLHQRLTENDLTRLGQIDIVFVPVDGSATLSHQSMIEVLKSIGPRMVIPMHVFRYGSLQSFAGRMAESGYIVNMSDNPTYIASRAGLPAAPTFLVLPGN</sequence>
<dbReference type="SUPFAM" id="SSF56281">
    <property type="entry name" value="Metallo-hydrolase/oxidoreductase"/>
    <property type="match status" value="1"/>
</dbReference>
<organism evidence="1 2">
    <name type="scientific">Stappia sediminis</name>
    <dbReference type="NCBI Taxonomy" id="2692190"/>
    <lineage>
        <taxon>Bacteria</taxon>
        <taxon>Pseudomonadati</taxon>
        <taxon>Pseudomonadota</taxon>
        <taxon>Alphaproteobacteria</taxon>
        <taxon>Hyphomicrobiales</taxon>
        <taxon>Stappiaceae</taxon>
        <taxon>Stappia</taxon>
    </lineage>
</organism>
<gene>
    <name evidence="1" type="ORF">GR183_14590</name>
</gene>
<dbReference type="EMBL" id="WUMV01000007">
    <property type="protein sequence ID" value="MXN66140.1"/>
    <property type="molecule type" value="Genomic_DNA"/>
</dbReference>
<evidence type="ECO:0000313" key="2">
    <source>
        <dbReference type="Proteomes" id="UP000433101"/>
    </source>
</evidence>
<comment type="caution">
    <text evidence="1">The sequence shown here is derived from an EMBL/GenBank/DDBJ whole genome shotgun (WGS) entry which is preliminary data.</text>
</comment>
<protein>
    <submittedName>
        <fullName evidence="1">Metal-dependent hydrolase</fullName>
    </submittedName>
</protein>
<dbReference type="Proteomes" id="UP000433101">
    <property type="component" value="Unassembled WGS sequence"/>
</dbReference>
<accession>A0A7X3LVZ4</accession>
<dbReference type="InterPro" id="IPR036866">
    <property type="entry name" value="RibonucZ/Hydroxyglut_hydro"/>
</dbReference>
<dbReference type="Gene3D" id="3.60.15.10">
    <property type="entry name" value="Ribonuclease Z/Hydroxyacylglutathione hydrolase-like"/>
    <property type="match status" value="1"/>
</dbReference>
<dbReference type="AlphaFoldDB" id="A0A7X3LVZ4"/>
<dbReference type="PANTHER" id="PTHR39189:SF1">
    <property type="entry name" value="UPF0173 METAL-DEPENDENT HYDROLASE YTKL"/>
    <property type="match status" value="1"/>
</dbReference>
<keyword evidence="2" id="KW-1185">Reference proteome</keyword>
<dbReference type="PANTHER" id="PTHR39189">
    <property type="entry name" value="UPF0173 METAL-DEPENDENT HYDROLASE YTKL"/>
    <property type="match status" value="1"/>
</dbReference>
<name>A0A7X3LVZ4_9HYPH</name>
<dbReference type="GO" id="GO:0016787">
    <property type="term" value="F:hydrolase activity"/>
    <property type="evidence" value="ECO:0007669"/>
    <property type="project" value="UniProtKB-KW"/>
</dbReference>